<protein>
    <recommendedName>
        <fullName evidence="4">PHD-type domain-containing protein</fullName>
    </recommendedName>
</protein>
<feature type="region of interest" description="Disordered" evidence="1">
    <location>
        <begin position="50"/>
        <end position="107"/>
    </location>
</feature>
<name>A0A8H4VPP4_9AGAR</name>
<evidence type="ECO:0000313" key="2">
    <source>
        <dbReference type="EMBL" id="KAF4615780.1"/>
    </source>
</evidence>
<feature type="compositionally biased region" description="Low complexity" evidence="1">
    <location>
        <begin position="56"/>
        <end position="75"/>
    </location>
</feature>
<feature type="region of interest" description="Disordered" evidence="1">
    <location>
        <begin position="525"/>
        <end position="621"/>
    </location>
</feature>
<dbReference type="SUPFAM" id="SSF57903">
    <property type="entry name" value="FYVE/PHD zinc finger"/>
    <property type="match status" value="1"/>
</dbReference>
<comment type="caution">
    <text evidence="2">The sequence shown here is derived from an EMBL/GenBank/DDBJ whole genome shotgun (WGS) entry which is preliminary data.</text>
</comment>
<evidence type="ECO:0000256" key="1">
    <source>
        <dbReference type="SAM" id="MobiDB-lite"/>
    </source>
</evidence>
<evidence type="ECO:0008006" key="4">
    <source>
        <dbReference type="Google" id="ProtNLM"/>
    </source>
</evidence>
<dbReference type="AlphaFoldDB" id="A0A8H4VPP4"/>
<gene>
    <name evidence="2" type="ORF">D9613_012399</name>
</gene>
<accession>A0A8H4VPP4</accession>
<evidence type="ECO:0000313" key="3">
    <source>
        <dbReference type="Proteomes" id="UP000521872"/>
    </source>
</evidence>
<keyword evidence="3" id="KW-1185">Reference proteome</keyword>
<dbReference type="Proteomes" id="UP000521872">
    <property type="component" value="Unassembled WGS sequence"/>
</dbReference>
<dbReference type="EMBL" id="JAACJL010000033">
    <property type="protein sequence ID" value="KAF4615780.1"/>
    <property type="molecule type" value="Genomic_DNA"/>
</dbReference>
<proteinExistence type="predicted"/>
<dbReference type="CDD" id="cd15489">
    <property type="entry name" value="PHD_SF"/>
    <property type="match status" value="1"/>
</dbReference>
<sequence>MKAGGKLVQHKDNKLLESPNSHAVYYVYHRTSTHDKTTRSVVNIQEDYDSYDSTADQDPPSSISSDSDSTVSQDSNLEGSRVHEPIDEETSAFPDPGNSEIEAPLDPQNNLGDSRICYGACDFVDRSGPDNLLSQTVECCICSQSFHEECVRDTFPNGHLPFMEDWTCHDCLASVGKTFMLGEYILVLVGKKAPRFYPCRIVGRSSPSDVKIEWYEGNIYTPKAAAKNLPQTLSPEACVAAYFRDVTDYLPTKMGSIRWPIQLSSDAHDNHGYENPTIQTALEAFFYAVSQVLRGQADHPIMKLYREWRSETPCHYHGGLRVAAEQRFDQIQRFNGFFDIDILPGDQSLIQPFLVDLDISLKGFDDDDIRRDASMIANILFGIVILRIYLGCPPHCDLQVYWLARRFSSTEKADLVLSNSTDMLDAKLGEIHRPRFPEELALLSCVKAVGDHKIFHRPHWQVGAFVGLHANYGQLNLVMYEDQDRILPHGMVATDFDGDPYRFISTSDQGFTGGPPFKSSVRPYFTAIPQLPPPPKPKPAPKKKKPQTEKGSHTPAEYRMIKMSDTVTHAAAETPIQAESSAVSETDPPKKPTKRARSSDNGGLRRSKRYKAVVTVAEGEE</sequence>
<dbReference type="InterPro" id="IPR011011">
    <property type="entry name" value="Znf_FYVE_PHD"/>
</dbReference>
<reference evidence="2 3" key="1">
    <citation type="submission" date="2019-12" db="EMBL/GenBank/DDBJ databases">
        <authorList>
            <person name="Floudas D."/>
            <person name="Bentzer J."/>
            <person name="Ahren D."/>
            <person name="Johansson T."/>
            <person name="Persson P."/>
            <person name="Tunlid A."/>
        </authorList>
    </citation>
    <scope>NUCLEOTIDE SEQUENCE [LARGE SCALE GENOMIC DNA]</scope>
    <source>
        <strain evidence="2 3">CBS 102.39</strain>
    </source>
</reference>
<organism evidence="2 3">
    <name type="scientific">Agrocybe pediades</name>
    <dbReference type="NCBI Taxonomy" id="84607"/>
    <lineage>
        <taxon>Eukaryota</taxon>
        <taxon>Fungi</taxon>
        <taxon>Dikarya</taxon>
        <taxon>Basidiomycota</taxon>
        <taxon>Agaricomycotina</taxon>
        <taxon>Agaricomycetes</taxon>
        <taxon>Agaricomycetidae</taxon>
        <taxon>Agaricales</taxon>
        <taxon>Agaricineae</taxon>
        <taxon>Strophariaceae</taxon>
        <taxon>Agrocybe</taxon>
    </lineage>
</organism>